<evidence type="ECO:0000256" key="5">
    <source>
        <dbReference type="PIRSR" id="PIRSR611554-2"/>
    </source>
</evidence>
<dbReference type="PANTHER" id="PTHR43323:SF2">
    <property type="entry name" value="HYDROXYMETHYLGLUTARYL-COA SYNTHASE"/>
    <property type="match status" value="1"/>
</dbReference>
<dbReference type="PANTHER" id="PTHR43323">
    <property type="entry name" value="3-HYDROXY-3-METHYLGLUTARYL COENZYME A SYNTHASE"/>
    <property type="match status" value="1"/>
</dbReference>
<feature type="domain" description="Hydroxymethylglutaryl-coenzyme A synthase C-terminal" evidence="7">
    <location>
        <begin position="236"/>
        <end position="300"/>
    </location>
</feature>
<proteinExistence type="inferred from homology"/>
<reference evidence="8 9" key="1">
    <citation type="submission" date="2010-07" db="EMBL/GenBank/DDBJ databases">
        <authorList>
            <person name="Sid Ahmed O."/>
        </authorList>
    </citation>
    <scope>NUCLEOTIDE SEQUENCE [LARGE SCALE GENOMIC DNA]</scope>
    <source>
        <strain evidence="8 9">TX4248</strain>
    </source>
</reference>
<dbReference type="Proteomes" id="UP000004846">
    <property type="component" value="Unassembled WGS sequence"/>
</dbReference>
<keyword evidence="8" id="KW-0012">Acyltransferase</keyword>
<dbReference type="SUPFAM" id="SSF53901">
    <property type="entry name" value="Thiolase-like"/>
    <property type="match status" value="2"/>
</dbReference>
<dbReference type="InterPro" id="IPR016039">
    <property type="entry name" value="Thiolase-like"/>
</dbReference>
<dbReference type="Gene3D" id="3.40.47.10">
    <property type="match status" value="2"/>
</dbReference>
<evidence type="ECO:0000313" key="8">
    <source>
        <dbReference type="EMBL" id="EFM81296.1"/>
    </source>
</evidence>
<dbReference type="CDD" id="cd00827">
    <property type="entry name" value="init_cond_enzymes"/>
    <property type="match status" value="1"/>
</dbReference>
<evidence type="ECO:0000256" key="4">
    <source>
        <dbReference type="PIRSR" id="PIRSR611554-1"/>
    </source>
</evidence>
<comment type="similarity">
    <text evidence="1">Belongs to the thiolase-like superfamily. HMG-CoA synthase family.</text>
</comment>
<evidence type="ECO:0000313" key="9">
    <source>
        <dbReference type="Proteomes" id="UP000004846"/>
    </source>
</evidence>
<feature type="binding site" evidence="5">
    <location>
        <position position="331"/>
    </location>
    <ligand>
        <name>(3S)-3-hydroxy-3-methylglutaryl-CoA</name>
        <dbReference type="ChEBI" id="CHEBI:43074"/>
    </ligand>
</feature>
<evidence type="ECO:0000259" key="7">
    <source>
        <dbReference type="Pfam" id="PF08540"/>
    </source>
</evidence>
<dbReference type="HOGENOM" id="CLU_008065_3_2_9"/>
<dbReference type="AlphaFoldDB" id="A0A125W2D3"/>
<evidence type="ECO:0000256" key="2">
    <source>
        <dbReference type="ARBA" id="ARBA00022679"/>
    </source>
</evidence>
<dbReference type="InterPro" id="IPR013746">
    <property type="entry name" value="HMG_CoA_synt_C_dom"/>
</dbReference>
<dbReference type="GO" id="GO:0004421">
    <property type="term" value="F:hydroxymethylglutaryl-CoA synthase activity"/>
    <property type="evidence" value="ECO:0007669"/>
    <property type="project" value="UniProtKB-UniRule"/>
</dbReference>
<feature type="active site" description="Proton donor/acceptor" evidence="4">
    <location>
        <position position="289"/>
    </location>
</feature>
<feature type="active site" description="Acyl-thioester intermediate" evidence="4">
    <location>
        <position position="167"/>
    </location>
</feature>
<dbReference type="EC" id="2.3.3.10" evidence="3"/>
<feature type="binding site" evidence="5">
    <location>
        <position position="199"/>
    </location>
    <ligand>
        <name>(3S)-3-hydroxy-3-methylglutaryl-CoA</name>
        <dbReference type="ChEBI" id="CHEBI:43074"/>
    </ligand>
</feature>
<dbReference type="NCBIfam" id="TIGR01835">
    <property type="entry name" value="HMG-CoA-S_prok"/>
    <property type="match status" value="1"/>
</dbReference>
<sequence>MKYIIKSQNHKCQLLNVNRLIRYFLIIYEVNTKIPHFGSFRAILYNESIYRKGVKEMTIGIDKISFFVPPYYIDMTALAEARNVDPGKFHIGIGQDQMAVNPISQDIVTFAANAAEAILTKEDKEAIDMVIVGTESSIDESKAAAVVLHRLMGIQPFARSFEIKEACYGATAGLQLAKNHVALHPDKKVLVVAADIAKYGLNSGGEPTQGAGAVAMLVASEPRILALKEDNVMLTQDIYDFWRPTGHPYPMVDGPLSNETYIQSFAQVWDEHKKRTGLDFADYDALAFHIPYTKMGKKALLAKISDQTEAEQERILARYEESIIYSRRVGNLYTGSLYLGLISLLENATTLTAGNQIGLFSYGSGAVAEFFTGELVAGYQNHLQKETHLALLDNRTELSIAEYEAMFAETLDTDIDQTLEDELKYSISAINNTVRSYRN</sequence>
<dbReference type="EMBL" id="AEBR01000110">
    <property type="protein sequence ID" value="EFM81296.1"/>
    <property type="molecule type" value="Genomic_DNA"/>
</dbReference>
<organism evidence="8 9">
    <name type="scientific">Enterococcus faecalis TX4248</name>
    <dbReference type="NCBI Taxonomy" id="749495"/>
    <lineage>
        <taxon>Bacteria</taxon>
        <taxon>Bacillati</taxon>
        <taxon>Bacillota</taxon>
        <taxon>Bacilli</taxon>
        <taxon>Lactobacillales</taxon>
        <taxon>Enterococcaceae</taxon>
        <taxon>Enterococcus</taxon>
    </lineage>
</organism>
<dbReference type="Pfam" id="PF08540">
    <property type="entry name" value="HMG_CoA_synt_C"/>
    <property type="match status" value="2"/>
</dbReference>
<feature type="domain" description="Hydroxymethylglutaryl-coenzyme A synthase N-terminal" evidence="6">
    <location>
        <begin position="58"/>
        <end position="220"/>
    </location>
</feature>
<evidence type="ECO:0000259" key="6">
    <source>
        <dbReference type="Pfam" id="PF01154"/>
    </source>
</evidence>
<dbReference type="Pfam" id="PF01154">
    <property type="entry name" value="HMG_CoA_synt_N"/>
    <property type="match status" value="1"/>
</dbReference>
<accession>A0A125W2D3</accession>
<dbReference type="InterPro" id="IPR011554">
    <property type="entry name" value="HMG_CoA_synthase_prok"/>
</dbReference>
<evidence type="ECO:0000256" key="3">
    <source>
        <dbReference type="NCBIfam" id="TIGR01835"/>
    </source>
</evidence>
<feature type="domain" description="Hydroxymethylglutaryl-coenzyme A synthase C-terminal" evidence="7">
    <location>
        <begin position="310"/>
        <end position="407"/>
    </location>
</feature>
<feature type="binding site" evidence="5">
    <location>
        <position position="204"/>
    </location>
    <ligand>
        <name>substrate</name>
    </ligand>
</feature>
<dbReference type="InterPro" id="IPR013528">
    <property type="entry name" value="HMG_CoA_synth_N"/>
</dbReference>
<comment type="caution">
    <text evidence="8">The sequence shown here is derived from an EMBL/GenBank/DDBJ whole genome shotgun (WGS) entry which is preliminary data.</text>
</comment>
<dbReference type="GO" id="GO:0006084">
    <property type="term" value="P:acetyl-CoA metabolic process"/>
    <property type="evidence" value="ECO:0007669"/>
    <property type="project" value="InterPro"/>
</dbReference>
<protein>
    <recommendedName>
        <fullName evidence="3">Hydroxymethylglutaryl-CoA synthase</fullName>
        <ecNumber evidence="3">2.3.3.10</ecNumber>
    </recommendedName>
</protein>
<name>A0A125W2D3_ENTFL</name>
<gene>
    <name evidence="8" type="ORF">HMPREF9498_03235</name>
</gene>
<keyword evidence="2 8" id="KW-0808">Transferase</keyword>
<feature type="binding site" evidence="5">
    <location>
        <position position="298"/>
    </location>
    <ligand>
        <name>(3S)-3-hydroxy-3-methylglutaryl-CoA</name>
        <dbReference type="ChEBI" id="CHEBI:43074"/>
    </ligand>
</feature>
<evidence type="ECO:0000256" key="1">
    <source>
        <dbReference type="ARBA" id="ARBA00007061"/>
    </source>
</evidence>
<feature type="active site" description="Proton donor/acceptor" evidence="4">
    <location>
        <position position="135"/>
    </location>
</feature>
<feature type="binding site" evidence="5">
    <location>
        <position position="85"/>
    </location>
    <ligand>
        <name>(3S)-3-hydroxy-3-methylglutaryl-CoA</name>
        <dbReference type="ChEBI" id="CHEBI:43074"/>
    </ligand>
</feature>